<evidence type="ECO:0000256" key="5">
    <source>
        <dbReference type="SAM" id="MobiDB-lite"/>
    </source>
</evidence>
<feature type="transmembrane region" description="Helical" evidence="6">
    <location>
        <begin position="61"/>
        <end position="81"/>
    </location>
</feature>
<sequence>MNSEINKEEKTLATILHLSVFTKYIIPLGNFIFPLILWLTKREKAFIDNHGRKAINFQISLFLYSIFILATGFALIVFQAFRLGEDASFTFGPNTFEFQEWQHAISIMITLGVFALLLLVLFILEIFAVITAAIKANNGEDYNFPLSINFIGEQSSKSNYSNHQHQSKNEQFNNPQNQTL</sequence>
<dbReference type="AlphaFoldDB" id="A0A1M5CNE3"/>
<dbReference type="RefSeq" id="WP_072876512.1">
    <property type="nucleotide sequence ID" value="NZ_FQVT01000001.1"/>
</dbReference>
<evidence type="ECO:0000256" key="4">
    <source>
        <dbReference type="ARBA" id="ARBA00023136"/>
    </source>
</evidence>
<name>A0A1M5CNE3_SALEC</name>
<evidence type="ECO:0000256" key="6">
    <source>
        <dbReference type="SAM" id="Phobius"/>
    </source>
</evidence>
<dbReference type="OrthoDB" id="9808930at2"/>
<dbReference type="Proteomes" id="UP000183945">
    <property type="component" value="Unassembled WGS sequence"/>
</dbReference>
<evidence type="ECO:0000256" key="3">
    <source>
        <dbReference type="ARBA" id="ARBA00022989"/>
    </source>
</evidence>
<comment type="subcellular location">
    <subcellularLocation>
        <location evidence="1">Membrane</location>
        <topology evidence="1">Multi-pass membrane protein</topology>
    </subcellularLocation>
</comment>
<dbReference type="InterPro" id="IPR019109">
    <property type="entry name" value="MamF_MmsF"/>
</dbReference>
<feature type="transmembrane region" description="Helical" evidence="6">
    <location>
        <begin position="20"/>
        <end position="40"/>
    </location>
</feature>
<dbReference type="EMBL" id="FQVT01000001">
    <property type="protein sequence ID" value="SHF56285.1"/>
    <property type="molecule type" value="Genomic_DNA"/>
</dbReference>
<keyword evidence="3 6" id="KW-1133">Transmembrane helix</keyword>
<proteinExistence type="predicted"/>
<gene>
    <name evidence="7" type="ORF">SAMN05444483_101601</name>
</gene>
<feature type="transmembrane region" description="Helical" evidence="6">
    <location>
        <begin position="101"/>
        <end position="134"/>
    </location>
</feature>
<dbReference type="Pfam" id="PF09685">
    <property type="entry name" value="MamF_MmsF"/>
    <property type="match status" value="1"/>
</dbReference>
<feature type="region of interest" description="Disordered" evidence="5">
    <location>
        <begin position="157"/>
        <end position="180"/>
    </location>
</feature>
<reference evidence="8" key="1">
    <citation type="submission" date="2016-11" db="EMBL/GenBank/DDBJ databases">
        <authorList>
            <person name="Varghese N."/>
            <person name="Submissions S."/>
        </authorList>
    </citation>
    <scope>NUCLEOTIDE SEQUENCE [LARGE SCALE GENOMIC DNA]</scope>
    <source>
        <strain evidence="8">DSM 24579</strain>
    </source>
</reference>
<evidence type="ECO:0000313" key="7">
    <source>
        <dbReference type="EMBL" id="SHF56285.1"/>
    </source>
</evidence>
<accession>A0A1M5CNE3</accession>
<evidence type="ECO:0000313" key="8">
    <source>
        <dbReference type="Proteomes" id="UP000183945"/>
    </source>
</evidence>
<keyword evidence="2 6" id="KW-0812">Transmembrane</keyword>
<evidence type="ECO:0000256" key="1">
    <source>
        <dbReference type="ARBA" id="ARBA00004141"/>
    </source>
</evidence>
<protein>
    <recommendedName>
        <fullName evidence="9">DUF4870 domain-containing protein</fullName>
    </recommendedName>
</protein>
<evidence type="ECO:0008006" key="9">
    <source>
        <dbReference type="Google" id="ProtNLM"/>
    </source>
</evidence>
<organism evidence="7 8">
    <name type="scientific">Salegentibacter echinorum</name>
    <dbReference type="NCBI Taxonomy" id="1073325"/>
    <lineage>
        <taxon>Bacteria</taxon>
        <taxon>Pseudomonadati</taxon>
        <taxon>Bacteroidota</taxon>
        <taxon>Flavobacteriia</taxon>
        <taxon>Flavobacteriales</taxon>
        <taxon>Flavobacteriaceae</taxon>
        <taxon>Salegentibacter</taxon>
    </lineage>
</organism>
<keyword evidence="8" id="KW-1185">Reference proteome</keyword>
<keyword evidence="4 6" id="KW-0472">Membrane</keyword>
<evidence type="ECO:0000256" key="2">
    <source>
        <dbReference type="ARBA" id="ARBA00022692"/>
    </source>
</evidence>
<dbReference type="STRING" id="1073325.SAMN05444483_101601"/>